<evidence type="ECO:0000313" key="1">
    <source>
        <dbReference type="EMBL" id="QIV86946.1"/>
    </source>
</evidence>
<dbReference type="RefSeq" id="WP_172511766.1">
    <property type="nucleotide sequence ID" value="NZ_CP032549.1"/>
</dbReference>
<dbReference type="Proteomes" id="UP000502331">
    <property type="component" value="Chromosome"/>
</dbReference>
<gene>
    <name evidence="1" type="ORF">D3791_07255</name>
</gene>
<name>A0A6H0SIJ0_9MICC</name>
<reference evidence="1 2" key="1">
    <citation type="submission" date="2018-09" db="EMBL/GenBank/DDBJ databases">
        <title>Glutamicibacter mishrai S5-52T (LMG 29155T = KCTC 39846T).</title>
        <authorList>
            <person name="Das S.K."/>
        </authorList>
    </citation>
    <scope>NUCLEOTIDE SEQUENCE [LARGE SCALE GENOMIC DNA]</scope>
    <source>
        <strain evidence="1 2">S5-52</strain>
    </source>
</reference>
<dbReference type="EMBL" id="CP032549">
    <property type="protein sequence ID" value="QIV86946.1"/>
    <property type="molecule type" value="Genomic_DNA"/>
</dbReference>
<organism evidence="1 2">
    <name type="scientific">Glutamicibacter mishrai</name>
    <dbReference type="NCBI Taxonomy" id="1775880"/>
    <lineage>
        <taxon>Bacteria</taxon>
        <taxon>Bacillati</taxon>
        <taxon>Actinomycetota</taxon>
        <taxon>Actinomycetes</taxon>
        <taxon>Micrococcales</taxon>
        <taxon>Micrococcaceae</taxon>
        <taxon>Glutamicibacter</taxon>
    </lineage>
</organism>
<keyword evidence="2" id="KW-1185">Reference proteome</keyword>
<evidence type="ECO:0000313" key="2">
    <source>
        <dbReference type="Proteomes" id="UP000502331"/>
    </source>
</evidence>
<sequence>MKTLACGRTTEDVLLNPDEPADLHELQCRWCHAERQRLKDQNGFITQLLQTSTPEHEPDAFSQGILGKIASFAPRQRTWDVQEAGTGKKRRLSSLDLIKAIRKVFADSTESQLNYTEIKATDAKIPHLQWKVQCHVSMAEDSSVSTIEQQVLGFVRDAISPLILWNEIVVDLVVEDLHGQAIESVTLREEN</sequence>
<protein>
    <submittedName>
        <fullName evidence="1">Uncharacterized protein</fullName>
    </submittedName>
</protein>
<dbReference type="AlphaFoldDB" id="A0A6H0SIJ0"/>
<proteinExistence type="predicted"/>
<accession>A0A6H0SIJ0</accession>